<comment type="caution">
    <text evidence="1">The sequence shown here is derived from an EMBL/GenBank/DDBJ whole genome shotgun (WGS) entry which is preliminary data.</text>
</comment>
<dbReference type="Proteomes" id="UP001054837">
    <property type="component" value="Unassembled WGS sequence"/>
</dbReference>
<reference evidence="1 2" key="1">
    <citation type="submission" date="2021-06" db="EMBL/GenBank/DDBJ databases">
        <title>Caerostris darwini draft genome.</title>
        <authorList>
            <person name="Kono N."/>
            <person name="Arakawa K."/>
        </authorList>
    </citation>
    <scope>NUCLEOTIDE SEQUENCE [LARGE SCALE GENOMIC DNA]</scope>
</reference>
<keyword evidence="2" id="KW-1185">Reference proteome</keyword>
<accession>A0AAV4Q6J9</accession>
<organism evidence="1 2">
    <name type="scientific">Caerostris darwini</name>
    <dbReference type="NCBI Taxonomy" id="1538125"/>
    <lineage>
        <taxon>Eukaryota</taxon>
        <taxon>Metazoa</taxon>
        <taxon>Ecdysozoa</taxon>
        <taxon>Arthropoda</taxon>
        <taxon>Chelicerata</taxon>
        <taxon>Arachnida</taxon>
        <taxon>Araneae</taxon>
        <taxon>Araneomorphae</taxon>
        <taxon>Entelegynae</taxon>
        <taxon>Araneoidea</taxon>
        <taxon>Araneidae</taxon>
        <taxon>Caerostris</taxon>
    </lineage>
</organism>
<proteinExistence type="predicted"/>
<gene>
    <name evidence="1" type="primary">AVEN_47942_1</name>
    <name evidence="1" type="ORF">CDAR_526941</name>
</gene>
<sequence length="92" mass="10405">MASLLDHVENGFVAVQPDVMVGYRHFLESDPLGVLEERIGSPHLLEPANGKQAVLRSHVLWQLQPVILPALRHKDVGHICLKHTYDIKEMHL</sequence>
<protein>
    <submittedName>
        <fullName evidence="1">Uncharacterized protein</fullName>
    </submittedName>
</protein>
<evidence type="ECO:0000313" key="2">
    <source>
        <dbReference type="Proteomes" id="UP001054837"/>
    </source>
</evidence>
<evidence type="ECO:0000313" key="1">
    <source>
        <dbReference type="EMBL" id="GIY03701.1"/>
    </source>
</evidence>
<dbReference type="EMBL" id="BPLQ01003839">
    <property type="protein sequence ID" value="GIY03701.1"/>
    <property type="molecule type" value="Genomic_DNA"/>
</dbReference>
<dbReference type="AlphaFoldDB" id="A0AAV4Q6J9"/>
<name>A0AAV4Q6J9_9ARAC</name>